<evidence type="ECO:0000313" key="2">
    <source>
        <dbReference type="EMBL" id="WCO66536.1"/>
    </source>
</evidence>
<evidence type="ECO:0000313" key="3">
    <source>
        <dbReference type="Proteomes" id="UP001216390"/>
    </source>
</evidence>
<dbReference type="InterPro" id="IPR051918">
    <property type="entry name" value="STPP_CPPED1"/>
</dbReference>
<dbReference type="Gene3D" id="3.60.21.10">
    <property type="match status" value="1"/>
</dbReference>
<evidence type="ECO:0000259" key="1">
    <source>
        <dbReference type="Pfam" id="PF00149"/>
    </source>
</evidence>
<reference evidence="2" key="1">
    <citation type="submission" date="2023-01" db="EMBL/GenBank/DDBJ databases">
        <title>The diversity of Class Acidimicrobiia in South China Sea sediment environments and the proposal of Iamia marina sp. nov., a novel species of the genus Iamia.</title>
        <authorList>
            <person name="He Y."/>
            <person name="Tian X."/>
        </authorList>
    </citation>
    <scope>NUCLEOTIDE SEQUENCE</scope>
    <source>
        <strain evidence="2">DSM 19957</strain>
    </source>
</reference>
<proteinExistence type="predicted"/>
<name>A0AAE9YES1_9ACTN</name>
<dbReference type="Proteomes" id="UP001216390">
    <property type="component" value="Chromosome"/>
</dbReference>
<dbReference type="GO" id="GO:0016787">
    <property type="term" value="F:hydrolase activity"/>
    <property type="evidence" value="ECO:0007669"/>
    <property type="project" value="InterPro"/>
</dbReference>
<dbReference type="RefSeq" id="WP_272736059.1">
    <property type="nucleotide sequence ID" value="NZ_CP116942.1"/>
</dbReference>
<accession>A0AAE9YES1</accession>
<dbReference type="AlphaFoldDB" id="A0AAE9YES1"/>
<dbReference type="InterPro" id="IPR029052">
    <property type="entry name" value="Metallo-depent_PP-like"/>
</dbReference>
<sequence>MARVTIVSDTHLSARVPETLAAWQAVHDHVERTRPDLVLHLGDLTLEGSEGPDDLVLGRRLLDDLAVPWRAVAGNHDEGDAPPAPGAAEGVVGGAGLRRWAEHVGPPWWAEALDGWWVLALDAQLVGSGLDAEGEQWAWLEDRLAAAGDRPVVLASHKPVATPPGEGSEGPGVRFLPADARARLRSLLAGATVPLVVSGHVHQGRTLDLDGRHHLWVPTAWAVLPDDVQPALGDKRCAVVDLDLHPDGTWSAVEVVPPGLAQLTVSVDLPNPYA</sequence>
<protein>
    <submittedName>
        <fullName evidence="2">Metallophosphoesterase</fullName>
    </submittedName>
</protein>
<organism evidence="2 3">
    <name type="scientific">Iamia majanohamensis</name>
    <dbReference type="NCBI Taxonomy" id="467976"/>
    <lineage>
        <taxon>Bacteria</taxon>
        <taxon>Bacillati</taxon>
        <taxon>Actinomycetota</taxon>
        <taxon>Acidimicrobiia</taxon>
        <taxon>Acidimicrobiales</taxon>
        <taxon>Iamiaceae</taxon>
        <taxon>Iamia</taxon>
    </lineage>
</organism>
<dbReference type="EMBL" id="CP116942">
    <property type="protein sequence ID" value="WCO66536.1"/>
    <property type="molecule type" value="Genomic_DNA"/>
</dbReference>
<feature type="domain" description="Calcineurin-like phosphoesterase" evidence="1">
    <location>
        <begin position="3"/>
        <end position="203"/>
    </location>
</feature>
<dbReference type="PANTHER" id="PTHR43143:SF1">
    <property type="entry name" value="SERINE_THREONINE-PROTEIN PHOSPHATASE CPPED1"/>
    <property type="match status" value="1"/>
</dbReference>
<dbReference type="InterPro" id="IPR004843">
    <property type="entry name" value="Calcineurin-like_PHP"/>
</dbReference>
<gene>
    <name evidence="2" type="ORF">PO878_18725</name>
</gene>
<dbReference type="SUPFAM" id="SSF56300">
    <property type="entry name" value="Metallo-dependent phosphatases"/>
    <property type="match status" value="1"/>
</dbReference>
<dbReference type="Pfam" id="PF00149">
    <property type="entry name" value="Metallophos"/>
    <property type="match status" value="1"/>
</dbReference>
<dbReference type="PANTHER" id="PTHR43143">
    <property type="entry name" value="METALLOPHOSPHOESTERASE, CALCINEURIN SUPERFAMILY"/>
    <property type="match status" value="1"/>
</dbReference>
<keyword evidence="3" id="KW-1185">Reference proteome</keyword>
<dbReference type="KEGG" id="ima:PO878_18725"/>